<accession>A0ABU8C0L6</accession>
<organism evidence="2 3">
    <name type="scientific">Gemmobacter denitrificans</name>
    <dbReference type="NCBI Taxonomy" id="3123040"/>
    <lineage>
        <taxon>Bacteria</taxon>
        <taxon>Pseudomonadati</taxon>
        <taxon>Pseudomonadota</taxon>
        <taxon>Alphaproteobacteria</taxon>
        <taxon>Rhodobacterales</taxon>
        <taxon>Paracoccaceae</taxon>
        <taxon>Gemmobacter</taxon>
    </lineage>
</organism>
<name>A0ABU8C0L6_9RHOB</name>
<keyword evidence="3" id="KW-1185">Reference proteome</keyword>
<sequence>MLPVAHDQTVFSWGERADQRRLGSLALIPASVFSNWTTNAPVNFKPIKHSNLSKTKASEEHAELEIINRDVRSAAGMIVDESHRLSSRFLAPSNRSLVFERTPAIWTACLSATLMGNQGLDGLLAFHEKRASIYVPPVITEQINAHFSRVRERGALVADLEAQKRKIEDQQRQSSRSGASPSSSQGSC</sequence>
<dbReference type="EMBL" id="JBALHR010000028">
    <property type="protein sequence ID" value="MEH7830493.1"/>
    <property type="molecule type" value="Genomic_DNA"/>
</dbReference>
<protein>
    <submittedName>
        <fullName evidence="2">Uncharacterized protein</fullName>
    </submittedName>
</protein>
<comment type="caution">
    <text evidence="2">The sequence shown here is derived from an EMBL/GenBank/DDBJ whole genome shotgun (WGS) entry which is preliminary data.</text>
</comment>
<feature type="region of interest" description="Disordered" evidence="1">
    <location>
        <begin position="164"/>
        <end position="188"/>
    </location>
</feature>
<feature type="compositionally biased region" description="Low complexity" evidence="1">
    <location>
        <begin position="172"/>
        <end position="188"/>
    </location>
</feature>
<gene>
    <name evidence="2" type="ORF">V6590_20280</name>
</gene>
<dbReference type="RefSeq" id="WP_335425530.1">
    <property type="nucleotide sequence ID" value="NZ_JBALHR010000028.1"/>
</dbReference>
<proteinExistence type="predicted"/>
<reference evidence="2" key="1">
    <citation type="submission" date="2024-02" db="EMBL/GenBank/DDBJ databases">
        <title>Genome sequences of strain Gemmobacter sp. JM10B15.</title>
        <authorList>
            <person name="Zhang M."/>
        </authorList>
    </citation>
    <scope>NUCLEOTIDE SEQUENCE</scope>
    <source>
        <strain evidence="2">JM10B15</strain>
    </source>
</reference>
<evidence type="ECO:0000256" key="1">
    <source>
        <dbReference type="SAM" id="MobiDB-lite"/>
    </source>
</evidence>
<evidence type="ECO:0000313" key="2">
    <source>
        <dbReference type="EMBL" id="MEH7830493.1"/>
    </source>
</evidence>
<evidence type="ECO:0000313" key="3">
    <source>
        <dbReference type="Proteomes" id="UP001431963"/>
    </source>
</evidence>
<dbReference type="Proteomes" id="UP001431963">
    <property type="component" value="Unassembled WGS sequence"/>
</dbReference>